<dbReference type="Pfam" id="PF03368">
    <property type="entry name" value="Dicer_dimer"/>
    <property type="match status" value="1"/>
</dbReference>
<evidence type="ECO:0000313" key="9">
    <source>
        <dbReference type="EMBL" id="KAG0314772.1"/>
    </source>
</evidence>
<feature type="domain" description="RNase III" evidence="7">
    <location>
        <begin position="584"/>
        <end position="726"/>
    </location>
</feature>
<gene>
    <name evidence="9" type="ORF">BGZ99_007857</name>
</gene>
<comment type="caution">
    <text evidence="9">The sequence shown here is derived from an EMBL/GenBank/DDBJ whole genome shotgun (WGS) entry which is preliminary data.</text>
</comment>
<accession>A0A9P6RD42</accession>
<evidence type="ECO:0000259" key="8">
    <source>
        <dbReference type="PROSITE" id="PS51327"/>
    </source>
</evidence>
<dbReference type="EMBL" id="JAAAIP010000585">
    <property type="protein sequence ID" value="KAG0314772.1"/>
    <property type="molecule type" value="Genomic_DNA"/>
</dbReference>
<dbReference type="PROSITE" id="PS50142">
    <property type="entry name" value="RNASE_3_2"/>
    <property type="match status" value="1"/>
</dbReference>
<protein>
    <submittedName>
        <fullName evidence="9">Uncharacterized protein</fullName>
    </submittedName>
</protein>
<evidence type="ECO:0000256" key="1">
    <source>
        <dbReference type="ARBA" id="ARBA00022737"/>
    </source>
</evidence>
<keyword evidence="3" id="KW-0378">Hydrolase</keyword>
<dbReference type="PANTHER" id="PTHR14950:SF37">
    <property type="entry name" value="ENDORIBONUCLEASE DICER"/>
    <property type="match status" value="1"/>
</dbReference>
<dbReference type="GO" id="GO:0006396">
    <property type="term" value="P:RNA processing"/>
    <property type="evidence" value="ECO:0007669"/>
    <property type="project" value="InterPro"/>
</dbReference>
<dbReference type="Gene3D" id="3.30.160.380">
    <property type="entry name" value="Dicer dimerisation domain"/>
    <property type="match status" value="1"/>
</dbReference>
<evidence type="ECO:0000256" key="2">
    <source>
        <dbReference type="ARBA" id="ARBA00022741"/>
    </source>
</evidence>
<dbReference type="InterPro" id="IPR000999">
    <property type="entry name" value="RNase_III_dom"/>
</dbReference>
<dbReference type="AlphaFoldDB" id="A0A9P6RD42"/>
<keyword evidence="4" id="KW-0347">Helicase</keyword>
<dbReference type="GO" id="GO:0004525">
    <property type="term" value="F:ribonuclease III activity"/>
    <property type="evidence" value="ECO:0007669"/>
    <property type="project" value="InterPro"/>
</dbReference>
<dbReference type="GO" id="GO:0003723">
    <property type="term" value="F:RNA binding"/>
    <property type="evidence" value="ECO:0007669"/>
    <property type="project" value="UniProtKB-UniRule"/>
</dbReference>
<dbReference type="PROSITE" id="PS51327">
    <property type="entry name" value="DICER_DSRBF"/>
    <property type="match status" value="1"/>
</dbReference>
<evidence type="ECO:0000256" key="4">
    <source>
        <dbReference type="ARBA" id="ARBA00022806"/>
    </source>
</evidence>
<dbReference type="InterPro" id="IPR038248">
    <property type="entry name" value="Dicer_dimer_sf"/>
</dbReference>
<evidence type="ECO:0000256" key="3">
    <source>
        <dbReference type="ARBA" id="ARBA00022801"/>
    </source>
</evidence>
<proteinExistence type="predicted"/>
<keyword evidence="6" id="KW-0694">RNA-binding</keyword>
<dbReference type="Pfam" id="PF00636">
    <property type="entry name" value="Ribonuclease_3"/>
    <property type="match status" value="1"/>
</dbReference>
<evidence type="ECO:0000256" key="5">
    <source>
        <dbReference type="ARBA" id="ARBA00022840"/>
    </source>
</evidence>
<keyword evidence="5" id="KW-0067">ATP-binding</keyword>
<name>A0A9P6RD42_9FUNG</name>
<dbReference type="CDD" id="cd00593">
    <property type="entry name" value="RIBOc"/>
    <property type="match status" value="1"/>
</dbReference>
<dbReference type="OrthoDB" id="2439664at2759"/>
<dbReference type="SUPFAM" id="SSF69065">
    <property type="entry name" value="RNase III domain-like"/>
    <property type="match status" value="1"/>
</dbReference>
<dbReference type="PANTHER" id="PTHR14950">
    <property type="entry name" value="DICER-RELATED"/>
    <property type="match status" value="1"/>
</dbReference>
<reference evidence="9" key="1">
    <citation type="journal article" date="2020" name="Fungal Divers.">
        <title>Resolving the Mortierellaceae phylogeny through synthesis of multi-gene phylogenetics and phylogenomics.</title>
        <authorList>
            <person name="Vandepol N."/>
            <person name="Liber J."/>
            <person name="Desiro A."/>
            <person name="Na H."/>
            <person name="Kennedy M."/>
            <person name="Barry K."/>
            <person name="Grigoriev I.V."/>
            <person name="Miller A.N."/>
            <person name="O'Donnell K."/>
            <person name="Stajich J.E."/>
            <person name="Bonito G."/>
        </authorList>
    </citation>
    <scope>NUCLEOTIDE SEQUENCE</scope>
    <source>
        <strain evidence="9">REB-010B</strain>
    </source>
</reference>
<dbReference type="SMART" id="SM00535">
    <property type="entry name" value="RIBOc"/>
    <property type="match status" value="1"/>
</dbReference>
<evidence type="ECO:0000259" key="7">
    <source>
        <dbReference type="PROSITE" id="PS50142"/>
    </source>
</evidence>
<evidence type="ECO:0000313" key="10">
    <source>
        <dbReference type="Proteomes" id="UP000738325"/>
    </source>
</evidence>
<dbReference type="GO" id="GO:0005524">
    <property type="term" value="F:ATP binding"/>
    <property type="evidence" value="ECO:0007669"/>
    <property type="project" value="UniProtKB-KW"/>
</dbReference>
<dbReference type="InterPro" id="IPR005034">
    <property type="entry name" value="Dicer_dimerisation"/>
</dbReference>
<keyword evidence="10" id="KW-1185">Reference proteome</keyword>
<dbReference type="Gene3D" id="1.10.1520.10">
    <property type="entry name" value="Ribonuclease III domain"/>
    <property type="match status" value="1"/>
</dbReference>
<dbReference type="InterPro" id="IPR036389">
    <property type="entry name" value="RNase_III_sf"/>
</dbReference>
<organism evidence="9 10">
    <name type="scientific">Dissophora globulifera</name>
    <dbReference type="NCBI Taxonomy" id="979702"/>
    <lineage>
        <taxon>Eukaryota</taxon>
        <taxon>Fungi</taxon>
        <taxon>Fungi incertae sedis</taxon>
        <taxon>Mucoromycota</taxon>
        <taxon>Mortierellomycotina</taxon>
        <taxon>Mortierellomycetes</taxon>
        <taxon>Mortierellales</taxon>
        <taxon>Mortierellaceae</taxon>
        <taxon>Dissophora</taxon>
    </lineage>
</organism>
<sequence>MDNPPPAHNASCFSAVDIGMDISVVAVSNPIADKALQMFILLKDIIGYARHRAFITNCKQKLAFYVVPNAPLVHFMHAYIVSNGDIRIKALSEAGNQDYYSPLFWESIRPSYDGVVTTTDVLCRLLGSSIMDVRVRSIYVWDMCIVGHGVERCFERIFKWFEVENQIENRPADALDAVIRTDVGHDSLLMRQLDNSTDVGKATSLVQQLSYFPTEDSWLWCGTYLRGVLGDLEGWNREDDGVVDDDDDDDDDTLDPAMVFWRERRESVYSIPRTGAQLTYRNSVSILYIYYAWLSAKTGITIRPTFEFVESGLPSIWHCWMALPIGTLSLKVHSGGCSTRRLANHTVVFMACKFLHQKGVLDDMFLPNLDWSEPALTENQDQDQDQDSVGLPVVTLNLNGDASPREEWSNDVVESYPYPINIADDPWAPVEFSKIPLEEPKRVSSKKRLRDEDTDDSDRVDFSRPLYCAQSVAMLVGISFMKLTISLQIFTEFPNSQESELTQKRSYELHVQKRCISNRRLAMSEVGGEFLWSGLDGGLAMVRLWFSSWKRIETWSHLNDKFRHTRAQALDAASSIVVQDFDAVQAVEQLLGYVFEDKRLLVESLTCRSAPPNYDRLEYLGDTVLELIAAAYWARRLPESQSSASSYLAAVSVCNVTLGVMCLHAGLYRHIQYCGKQSMTGTFDNARVNVLQAKKSPGPYWLQFKISKVLADVMESVFGAVFLDSGCQYAPVCDLFMRLLEPKIRHLGQDVGGERSFKKSRGEFKAEAEALIETTG</sequence>
<dbReference type="Proteomes" id="UP000738325">
    <property type="component" value="Unassembled WGS sequence"/>
</dbReference>
<keyword evidence="2" id="KW-0547">Nucleotide-binding</keyword>
<keyword evidence="1" id="KW-0677">Repeat</keyword>
<evidence type="ECO:0000256" key="6">
    <source>
        <dbReference type="PROSITE-ProRule" id="PRU00657"/>
    </source>
</evidence>
<feature type="domain" description="Dicer dsRNA-binding fold" evidence="8">
    <location>
        <begin position="283"/>
        <end position="375"/>
    </location>
</feature>
<dbReference type="GO" id="GO:0004386">
    <property type="term" value="F:helicase activity"/>
    <property type="evidence" value="ECO:0007669"/>
    <property type="project" value="UniProtKB-KW"/>
</dbReference>